<sequence>MDEMEDNTTVLSTLRSFNKFLSQPFDGTPPSANTSNTSGASLQMQFQQRFLLEDQAAQIRSKSHLIQVEREKIQMDLSHKRARIELEKEASANAMNYEREADKNQELLTRIKVLEEKEAESQSKLQEQSEMNKSYKKTIESQSKKLLEREDKLSEANEAISVLKGKVSELQLKIMNLEMQLKTQDTEKQELNEQLEIQRKKLQDGSQTAQVLQELQALNADYELKLKTLEQKLSTQEQDATIVKNMKSDLEKLPKIERELQQLREENSFLREMRENNALLKEEVESLRRASERYDRMKEELVTLELDKEKILKKLKCWENLEQTTGLSIKTPDDLSRQILAIQQREIKLKEENLSVINSARMLESARQNLQSELLKTQNNHLEEKKKREQHDALVRRLQKRVLLLSKERDGMRAILDSYDSELTPSEHTPQLSRRLREAEENLQRVHTHNAEMEVQLSQALEETGLQKQRAELLTAELSLLKSQMGTTEQSTSITSEAVNSMRLKIEELEAERGRLEEENKILEMRLERLSLQGSYDPSKVKVIHFSMNPASRAQQQRKEEVQNLQEECNKLRELVRILEGGTPVPDKLEAAGSIQTPIQEVTELKKQVESAELKNQRLREVFQTKIHEFRTVCYMLTGYRIDITTENQYRLTSMYAEHKDDNLLFKSTSPSGVKLQLLETSFSRTLKDFIDLHLHHQNSIPAFLSAVTLDLFSRQTFT</sequence>
<keyword evidence="9" id="KW-0597">Phosphoprotein</keyword>
<feature type="coiled-coil region" evidence="23">
    <location>
        <begin position="499"/>
        <end position="622"/>
    </location>
</feature>
<keyword evidence="12" id="KW-0995">Kinetochore</keyword>
<dbReference type="PANTHER" id="PTHR23168">
    <property type="entry name" value="MITOTIC SPINDLE ASSEMBLY CHECKPOINT PROTEIN MAD1 MITOTIC ARREST DEFICIENT-LIKE PROTEIN 1"/>
    <property type="match status" value="1"/>
</dbReference>
<comment type="subcellular location">
    <subcellularLocation>
        <location evidence="3">Chromosome</location>
        <location evidence="3">Centromere</location>
        <location evidence="3">Kinetochore</location>
    </subcellularLocation>
    <subcellularLocation>
        <location evidence="2">Cytoplasm</location>
        <location evidence="2">Cytoskeleton</location>
        <location evidence="2">Microtubule organizing center</location>
        <location evidence="2">Centrosome</location>
    </subcellularLocation>
    <subcellularLocation>
        <location evidence="4">Cytoplasm</location>
        <location evidence="4">Cytoskeleton</location>
        <location evidence="4">Spindle pole</location>
    </subcellularLocation>
    <subcellularLocation>
        <location evidence="1">Nucleus envelope</location>
    </subcellularLocation>
</comment>
<evidence type="ECO:0000256" key="15">
    <source>
        <dbReference type="ARBA" id="ARBA00023054"/>
    </source>
</evidence>
<evidence type="ECO:0000256" key="9">
    <source>
        <dbReference type="ARBA" id="ARBA00022553"/>
    </source>
</evidence>
<keyword evidence="8" id="KW-1017">Isopeptide bond</keyword>
<evidence type="ECO:0000256" key="19">
    <source>
        <dbReference type="ARBA" id="ARBA00023328"/>
    </source>
</evidence>
<feature type="coiled-coil region" evidence="23">
    <location>
        <begin position="360"/>
        <end position="392"/>
    </location>
</feature>
<evidence type="ECO:0000256" key="10">
    <source>
        <dbReference type="ARBA" id="ARBA00022618"/>
    </source>
</evidence>
<evidence type="ECO:0000256" key="21">
    <source>
        <dbReference type="ARBA" id="ARBA00073985"/>
    </source>
</evidence>
<dbReference type="Gene3D" id="3.30.457.60">
    <property type="match status" value="1"/>
</dbReference>
<keyword evidence="11" id="KW-0498">Mitosis</keyword>
<dbReference type="Proteomes" id="UP000824782">
    <property type="component" value="Unassembled WGS sequence"/>
</dbReference>
<protein>
    <recommendedName>
        <fullName evidence="21">Mitotic spindle assembly checkpoint protein MAD1</fullName>
    </recommendedName>
    <alternativeName>
        <fullName evidence="22">Mitotic arrest deficient 1-like protein 1</fullName>
    </alternativeName>
</protein>
<evidence type="ECO:0000256" key="1">
    <source>
        <dbReference type="ARBA" id="ARBA00004259"/>
    </source>
</evidence>
<dbReference type="GO" id="GO:0005813">
    <property type="term" value="C:centrosome"/>
    <property type="evidence" value="ECO:0007669"/>
    <property type="project" value="UniProtKB-SubCell"/>
</dbReference>
<comment type="function">
    <text evidence="20">Component of the spindle-assembly checkpoint that prevents the onset of anaphase until all chromosomes are properly aligned at the metaphase plate. Forms a heterotetrameric complex with the closed conformation form of MAD2L1 (C-MAD2) at unattached kinetochores during prometaphase, recruits an open conformation of MAD2L1 (O-MAD2) and promotes the conversion of O-MAD2 to C-MAD2, which ensures mitotic checkpoint signaling.</text>
</comment>
<dbReference type="GO" id="GO:0072686">
    <property type="term" value="C:mitotic spindle"/>
    <property type="evidence" value="ECO:0007669"/>
    <property type="project" value="TreeGrafter"/>
</dbReference>
<dbReference type="GO" id="GO:0007094">
    <property type="term" value="P:mitotic spindle assembly checkpoint signaling"/>
    <property type="evidence" value="ECO:0007669"/>
    <property type="project" value="InterPro"/>
</dbReference>
<dbReference type="Pfam" id="PF05557">
    <property type="entry name" value="MAD"/>
    <property type="match status" value="1"/>
</dbReference>
<evidence type="ECO:0000256" key="16">
    <source>
        <dbReference type="ARBA" id="ARBA00023212"/>
    </source>
</evidence>
<evidence type="ECO:0000256" key="22">
    <source>
        <dbReference type="ARBA" id="ARBA00075803"/>
    </source>
</evidence>
<evidence type="ECO:0000256" key="17">
    <source>
        <dbReference type="ARBA" id="ARBA00023242"/>
    </source>
</evidence>
<keyword evidence="25" id="KW-1185">Reference proteome</keyword>
<dbReference type="GO" id="GO:0005635">
    <property type="term" value="C:nuclear envelope"/>
    <property type="evidence" value="ECO:0007669"/>
    <property type="project" value="UniProtKB-SubCell"/>
</dbReference>
<evidence type="ECO:0000256" key="2">
    <source>
        <dbReference type="ARBA" id="ARBA00004300"/>
    </source>
</evidence>
<evidence type="ECO:0000256" key="23">
    <source>
        <dbReference type="SAM" id="Coils"/>
    </source>
</evidence>
<dbReference type="FunFam" id="1.20.5.170:FF:000051">
    <property type="entry name" value="mitotic spindle assembly checkpoint protein MAD1"/>
    <property type="match status" value="1"/>
</dbReference>
<dbReference type="PANTHER" id="PTHR23168:SF0">
    <property type="entry name" value="MITOTIC SPINDLE ASSEMBLY CHECKPOINT PROTEIN MAD1"/>
    <property type="match status" value="1"/>
</dbReference>
<dbReference type="GO" id="GO:1990706">
    <property type="term" value="C:MAD1 complex"/>
    <property type="evidence" value="ECO:0007669"/>
    <property type="project" value="UniProtKB-ARBA"/>
</dbReference>
<dbReference type="GO" id="GO:0051301">
    <property type="term" value="P:cell division"/>
    <property type="evidence" value="ECO:0007669"/>
    <property type="project" value="UniProtKB-KW"/>
</dbReference>
<evidence type="ECO:0000256" key="18">
    <source>
        <dbReference type="ARBA" id="ARBA00023306"/>
    </source>
</evidence>
<feature type="coiled-coil region" evidence="23">
    <location>
        <begin position="87"/>
        <end position="314"/>
    </location>
</feature>
<evidence type="ECO:0000256" key="13">
    <source>
        <dbReference type="ARBA" id="ARBA00022843"/>
    </source>
</evidence>
<keyword evidence="14" id="KW-0007">Acetylation</keyword>
<name>A0AAV7A8E2_ENGPU</name>
<dbReference type="Gene3D" id="1.20.5.170">
    <property type="match status" value="1"/>
</dbReference>
<evidence type="ECO:0000256" key="12">
    <source>
        <dbReference type="ARBA" id="ARBA00022838"/>
    </source>
</evidence>
<proteinExistence type="inferred from homology"/>
<keyword evidence="13" id="KW-0832">Ubl conjugation</keyword>
<evidence type="ECO:0000256" key="11">
    <source>
        <dbReference type="ARBA" id="ARBA00022776"/>
    </source>
</evidence>
<evidence type="ECO:0000256" key="3">
    <source>
        <dbReference type="ARBA" id="ARBA00004629"/>
    </source>
</evidence>
<evidence type="ECO:0000256" key="20">
    <source>
        <dbReference type="ARBA" id="ARBA00053509"/>
    </source>
</evidence>
<keyword evidence="19" id="KW-0137">Centromere</keyword>
<dbReference type="GO" id="GO:0000776">
    <property type="term" value="C:kinetochore"/>
    <property type="evidence" value="ECO:0007669"/>
    <property type="project" value="UniProtKB-KW"/>
</dbReference>
<dbReference type="AlphaFoldDB" id="A0AAV7A8E2"/>
<comment type="caution">
    <text evidence="24">The sequence shown here is derived from an EMBL/GenBank/DDBJ whole genome shotgun (WGS) entry which is preliminary data.</text>
</comment>
<dbReference type="GO" id="GO:1990728">
    <property type="term" value="C:mitotic spindle assembly checkpoint MAD1-MAD2 complex"/>
    <property type="evidence" value="ECO:0007669"/>
    <property type="project" value="UniProtKB-ARBA"/>
</dbReference>
<dbReference type="Gene3D" id="6.10.250.90">
    <property type="match status" value="1"/>
</dbReference>
<evidence type="ECO:0000313" key="25">
    <source>
        <dbReference type="Proteomes" id="UP000824782"/>
    </source>
</evidence>
<accession>A0AAV7A8E2</accession>
<keyword evidence="15 23" id="KW-0175">Coiled coil</keyword>
<dbReference type="FunFam" id="3.30.457.60:FF:000002">
    <property type="entry name" value="Mitotic spindle assembly checkpoint protein MAD1"/>
    <property type="match status" value="1"/>
</dbReference>
<keyword evidence="18" id="KW-0131">Cell cycle</keyword>
<evidence type="ECO:0000256" key="6">
    <source>
        <dbReference type="ARBA" id="ARBA00022454"/>
    </source>
</evidence>
<keyword evidence="17" id="KW-0539">Nucleus</keyword>
<organism evidence="24 25">
    <name type="scientific">Engystomops pustulosus</name>
    <name type="common">Tungara frog</name>
    <name type="synonym">Physalaemus pustulosus</name>
    <dbReference type="NCBI Taxonomy" id="76066"/>
    <lineage>
        <taxon>Eukaryota</taxon>
        <taxon>Metazoa</taxon>
        <taxon>Chordata</taxon>
        <taxon>Craniata</taxon>
        <taxon>Vertebrata</taxon>
        <taxon>Euteleostomi</taxon>
        <taxon>Amphibia</taxon>
        <taxon>Batrachia</taxon>
        <taxon>Anura</taxon>
        <taxon>Neobatrachia</taxon>
        <taxon>Hyloidea</taxon>
        <taxon>Leptodactylidae</taxon>
        <taxon>Leiuperinae</taxon>
        <taxon>Engystomops</taxon>
    </lineage>
</organism>
<evidence type="ECO:0000256" key="14">
    <source>
        <dbReference type="ARBA" id="ARBA00022990"/>
    </source>
</evidence>
<keyword evidence="16" id="KW-0206">Cytoskeleton</keyword>
<evidence type="ECO:0000256" key="8">
    <source>
        <dbReference type="ARBA" id="ARBA00022499"/>
    </source>
</evidence>
<evidence type="ECO:0000256" key="5">
    <source>
        <dbReference type="ARBA" id="ARBA00008029"/>
    </source>
</evidence>
<reference evidence="24" key="1">
    <citation type="thesis" date="2020" institute="ProQuest LLC" country="789 East Eisenhower Parkway, Ann Arbor, MI, USA">
        <title>Comparative Genomics and Chromosome Evolution.</title>
        <authorList>
            <person name="Mudd A.B."/>
        </authorList>
    </citation>
    <scope>NUCLEOTIDE SEQUENCE</scope>
    <source>
        <strain evidence="24">237g6f4</strain>
        <tissue evidence="24">Blood</tissue>
    </source>
</reference>
<keyword evidence="7" id="KW-0963">Cytoplasm</keyword>
<evidence type="ECO:0000313" key="24">
    <source>
        <dbReference type="EMBL" id="KAG8557889.1"/>
    </source>
</evidence>
<dbReference type="SUPFAM" id="SSF75704">
    <property type="entry name" value="Mitotic arrest deficient-like 1, Mad1"/>
    <property type="match status" value="1"/>
</dbReference>
<keyword evidence="6" id="KW-0158">Chromosome</keyword>
<dbReference type="EMBL" id="WNYA01000008">
    <property type="protein sequence ID" value="KAG8557889.1"/>
    <property type="molecule type" value="Genomic_DNA"/>
</dbReference>
<dbReference type="GO" id="GO:0000922">
    <property type="term" value="C:spindle pole"/>
    <property type="evidence" value="ECO:0007669"/>
    <property type="project" value="UniProtKB-SubCell"/>
</dbReference>
<evidence type="ECO:0000256" key="4">
    <source>
        <dbReference type="ARBA" id="ARBA00004647"/>
    </source>
</evidence>
<gene>
    <name evidence="24" type="ORF">GDO81_016766</name>
</gene>
<comment type="similarity">
    <text evidence="5">Belongs to the MAD1 family.</text>
</comment>
<evidence type="ECO:0000256" key="7">
    <source>
        <dbReference type="ARBA" id="ARBA00022490"/>
    </source>
</evidence>
<keyword evidence="10" id="KW-0132">Cell division</keyword>
<dbReference type="GO" id="GO:0051315">
    <property type="term" value="P:attachment of mitotic spindle microtubules to kinetochore"/>
    <property type="evidence" value="ECO:0007669"/>
    <property type="project" value="TreeGrafter"/>
</dbReference>
<dbReference type="InterPro" id="IPR008672">
    <property type="entry name" value="Mad1"/>
</dbReference>